<evidence type="ECO:0000256" key="12">
    <source>
        <dbReference type="ARBA" id="ARBA00023125"/>
    </source>
</evidence>
<dbReference type="InterPro" id="IPR020046">
    <property type="entry name" value="5-3_exonucl_a-hlix_arch_N"/>
</dbReference>
<organism evidence="20 21">
    <name type="scientific">Thermostichus vulcanus str. 'Rupite'</name>
    <dbReference type="NCBI Taxonomy" id="2813851"/>
    <lineage>
        <taxon>Bacteria</taxon>
        <taxon>Bacillati</taxon>
        <taxon>Cyanobacteriota</taxon>
        <taxon>Cyanophyceae</taxon>
        <taxon>Thermostichales</taxon>
        <taxon>Thermostichaceae</taxon>
        <taxon>Thermostichus</taxon>
    </lineage>
</organism>
<evidence type="ECO:0000256" key="5">
    <source>
        <dbReference type="ARBA" id="ARBA00022695"/>
    </source>
</evidence>
<evidence type="ECO:0000256" key="15">
    <source>
        <dbReference type="NCBIfam" id="TIGR00593"/>
    </source>
</evidence>
<keyword evidence="9 16" id="KW-0378">Hydrolase</keyword>
<evidence type="ECO:0000256" key="3">
    <source>
        <dbReference type="ARBA" id="ARBA00020311"/>
    </source>
</evidence>
<evidence type="ECO:0000256" key="9">
    <source>
        <dbReference type="ARBA" id="ARBA00022801"/>
    </source>
</evidence>
<reference evidence="20" key="1">
    <citation type="submission" date="2021-02" db="EMBL/GenBank/DDBJ databases">
        <title>The CRISPR/cas machinery reduction and long-range gene transfer in the hot spring cyanobacterium Synechococcus.</title>
        <authorList>
            <person name="Dvorak P."/>
            <person name="Jahodarova E."/>
            <person name="Hasler P."/>
            <person name="Poulickova A."/>
        </authorList>
    </citation>
    <scope>NUCLEOTIDE SEQUENCE</scope>
    <source>
        <strain evidence="20">Rupite</strain>
    </source>
</reference>
<keyword evidence="12 16" id="KW-0238">DNA-binding</keyword>
<keyword evidence="6 16" id="KW-0235">DNA replication</keyword>
<evidence type="ECO:0000256" key="8">
    <source>
        <dbReference type="ARBA" id="ARBA00022763"/>
    </source>
</evidence>
<dbReference type="Pfam" id="PF01612">
    <property type="entry name" value="DNA_pol_A_exo1"/>
    <property type="match status" value="1"/>
</dbReference>
<dbReference type="SUPFAM" id="SSF47807">
    <property type="entry name" value="5' to 3' exonuclease, C-terminal subdomain"/>
    <property type="match status" value="1"/>
</dbReference>
<dbReference type="InterPro" id="IPR012337">
    <property type="entry name" value="RNaseH-like_sf"/>
</dbReference>
<evidence type="ECO:0000256" key="6">
    <source>
        <dbReference type="ARBA" id="ARBA00022705"/>
    </source>
</evidence>
<dbReference type="Gene3D" id="1.20.1060.10">
    <property type="entry name" value="Taq DNA Polymerase, Chain T, domain 4"/>
    <property type="match status" value="1"/>
</dbReference>
<dbReference type="SUPFAM" id="SSF56672">
    <property type="entry name" value="DNA/RNA polymerases"/>
    <property type="match status" value="1"/>
</dbReference>
<gene>
    <name evidence="16 20" type="primary">polA</name>
    <name evidence="20" type="ORF">JX360_09665</name>
</gene>
<sequence>MALQTPTLLLVDGHSLAYRSFYAFAHSREGGLRTSTGIPTSVSFGFLKSLLEVLDKQTPTHVAVAFDTRQPTFRHEADDTYKAGRLETPPEFIEDVENLKQLLTALRIPILMAPGFEADDILGTLSTVAAKDYKVQILSGDQDLFQLIDNDGKVRVLHLNNKDRISEFGPEQVKEKLGIWPWQVVDYKALCGDSSDNIPGVKGIGPKRAVELLERYGSLTEIFNHLPEIKGKVQQYLQEGMQAAQHSQFMAKIKVDVPLPLDWESMKLTGFDQEELIPLLEKLEFQSFIHQVRKIQTSLGGIQAELGDPSEGDNSIAAEEVVDNDEALWFDFALTPTSTLPAVRIVDTPEKLAVLVQDLLACEGIVAWDTETTSLDPRDAQLVGIGCCWSAQDIAYLPIAHSSGTNLNWELVKSTLQPIWEDPQRPKCLQNCKYDVSILRAHGIRLQGIQFDPMLASYVLDPEASHNLGDLAATYLNLPTTRYQDLVGKKGSIADVAIPQVAEYCGSDAYCAYQLVPILTAKLQETDPRLWDLFTQVELPLALILEEMEWLGIRVDTEFLRQFSQELQAELEALESTAYIQAGETFNLNSPKQLGSLLFEKLKLDVRKTRKTATGYSTDASVLEKLEGDHPLIATILQHRTLSKLKSTYVDALPALVRSDTGRVHTDFNQTVTATGRLSSSNPNLQNIPIRTEFSRRIRQAFIPQAGWLLATADYSQIELRILAHLSQEPTLVQGFQAGEDVHILTARLLLDKTEISSEERRLAKTINYGVIYGMGAQRFARTAGVSLAEAKQFLQRFNERYAGIFTYMRSTEAFVEEHGYVETILGRRRYFPNLSRLTGYRKQAELRAAVNAPIQGSASDIIKVAMVRLHEKLQRFQSRLLLQVHDELVFEVEPSEWQELQPLIRSEMEGSLPLSVPLTVDLQIGQNWKEAK</sequence>
<dbReference type="InterPro" id="IPR020045">
    <property type="entry name" value="DNA_polI_H3TH"/>
</dbReference>
<dbReference type="Pfam" id="PF00476">
    <property type="entry name" value="DNA_pol_A"/>
    <property type="match status" value="1"/>
</dbReference>
<feature type="domain" description="DNA-directed DNA polymerase family A palm" evidence="19">
    <location>
        <begin position="695"/>
        <end position="897"/>
    </location>
</feature>
<keyword evidence="10 16" id="KW-0269">Exonuclease</keyword>
<dbReference type="SMART" id="SM00482">
    <property type="entry name" value="POLAc"/>
    <property type="match status" value="1"/>
</dbReference>
<name>A0ABT0CBN1_THEVL</name>
<dbReference type="NCBIfam" id="TIGR00593">
    <property type="entry name" value="pola"/>
    <property type="match status" value="1"/>
</dbReference>
<dbReference type="PANTHER" id="PTHR10133">
    <property type="entry name" value="DNA POLYMERASE I"/>
    <property type="match status" value="1"/>
</dbReference>
<feature type="domain" description="5'-3' exonuclease" evidence="18">
    <location>
        <begin position="5"/>
        <end position="269"/>
    </location>
</feature>
<dbReference type="EMBL" id="JAFIRA010000022">
    <property type="protein sequence ID" value="MCJ2543170.1"/>
    <property type="molecule type" value="Genomic_DNA"/>
</dbReference>
<keyword evidence="13 16" id="KW-0234">DNA repair</keyword>
<comment type="caution">
    <text evidence="20">The sequence shown here is derived from an EMBL/GenBank/DDBJ whole genome shotgun (WGS) entry which is preliminary data.</text>
</comment>
<evidence type="ECO:0000256" key="13">
    <source>
        <dbReference type="ARBA" id="ARBA00023204"/>
    </source>
</evidence>
<keyword evidence="11 16" id="KW-0239">DNA-directed DNA polymerase</keyword>
<evidence type="ECO:0000259" key="17">
    <source>
        <dbReference type="SMART" id="SM00474"/>
    </source>
</evidence>
<keyword evidence="4 16" id="KW-0808">Transferase</keyword>
<evidence type="ECO:0000256" key="10">
    <source>
        <dbReference type="ARBA" id="ARBA00022839"/>
    </source>
</evidence>
<dbReference type="Gene3D" id="3.30.420.10">
    <property type="entry name" value="Ribonuclease H-like superfamily/Ribonuclease H"/>
    <property type="match status" value="1"/>
</dbReference>
<dbReference type="RefSeq" id="WP_244350448.1">
    <property type="nucleotide sequence ID" value="NZ_JAFIRA010000022.1"/>
</dbReference>
<dbReference type="InterPro" id="IPR002562">
    <property type="entry name" value="3'-5'_exonuclease_dom"/>
</dbReference>
<dbReference type="Pfam" id="PF01367">
    <property type="entry name" value="5_3_exonuc"/>
    <property type="match status" value="1"/>
</dbReference>
<evidence type="ECO:0000256" key="14">
    <source>
        <dbReference type="ARBA" id="ARBA00049244"/>
    </source>
</evidence>
<dbReference type="InterPro" id="IPR001098">
    <property type="entry name" value="DNA-dir_DNA_pol_A_palm_dom"/>
</dbReference>
<dbReference type="Gene3D" id="1.10.150.20">
    <property type="entry name" value="5' to 3' exonuclease, C-terminal subdomain"/>
    <property type="match status" value="2"/>
</dbReference>
<evidence type="ECO:0000256" key="2">
    <source>
        <dbReference type="ARBA" id="ARBA00012417"/>
    </source>
</evidence>
<dbReference type="SMART" id="SM00279">
    <property type="entry name" value="HhH2"/>
    <property type="match status" value="1"/>
</dbReference>
<dbReference type="CDD" id="cd06139">
    <property type="entry name" value="DNA_polA_I_Ecoli_like_exo"/>
    <property type="match status" value="1"/>
</dbReference>
<dbReference type="EC" id="2.7.7.7" evidence="2 15"/>
<comment type="similarity">
    <text evidence="1 16">Belongs to the DNA polymerase type-A family.</text>
</comment>
<dbReference type="SUPFAM" id="SSF53098">
    <property type="entry name" value="Ribonuclease H-like"/>
    <property type="match status" value="1"/>
</dbReference>
<dbReference type="PRINTS" id="PR00868">
    <property type="entry name" value="DNAPOLI"/>
</dbReference>
<evidence type="ECO:0000256" key="1">
    <source>
        <dbReference type="ARBA" id="ARBA00007705"/>
    </source>
</evidence>
<dbReference type="NCBIfam" id="NF004397">
    <property type="entry name" value="PRK05755.1"/>
    <property type="match status" value="1"/>
</dbReference>
<dbReference type="PANTHER" id="PTHR10133:SF27">
    <property type="entry name" value="DNA POLYMERASE NU"/>
    <property type="match status" value="1"/>
</dbReference>
<dbReference type="Pfam" id="PF02739">
    <property type="entry name" value="5_3_exonuc_N"/>
    <property type="match status" value="1"/>
</dbReference>
<dbReference type="InterPro" id="IPR002421">
    <property type="entry name" value="5-3_exonuclease"/>
</dbReference>
<evidence type="ECO:0000259" key="19">
    <source>
        <dbReference type="SMART" id="SM00482"/>
    </source>
</evidence>
<dbReference type="Gene3D" id="3.30.70.370">
    <property type="match status" value="1"/>
</dbReference>
<dbReference type="InterPro" id="IPR036397">
    <property type="entry name" value="RNaseH_sf"/>
</dbReference>
<dbReference type="InterPro" id="IPR008918">
    <property type="entry name" value="HhH2"/>
</dbReference>
<dbReference type="SUPFAM" id="SSF88723">
    <property type="entry name" value="PIN domain-like"/>
    <property type="match status" value="1"/>
</dbReference>
<evidence type="ECO:0000259" key="18">
    <source>
        <dbReference type="SMART" id="SM00475"/>
    </source>
</evidence>
<dbReference type="InterPro" id="IPR018320">
    <property type="entry name" value="DNA_polymerase_1"/>
</dbReference>
<comment type="function">
    <text evidence="16">In addition to polymerase activity, this DNA polymerase exhibits 3'-5' and 5'-3' exonuclease activity.</text>
</comment>
<keyword evidence="21" id="KW-1185">Reference proteome</keyword>
<dbReference type="SMART" id="SM00475">
    <property type="entry name" value="53EXOc"/>
    <property type="match status" value="1"/>
</dbReference>
<dbReference type="CDD" id="cd08637">
    <property type="entry name" value="DNA_pol_A_pol_I_C"/>
    <property type="match status" value="1"/>
</dbReference>
<dbReference type="SMART" id="SM00474">
    <property type="entry name" value="35EXOc"/>
    <property type="match status" value="1"/>
</dbReference>
<evidence type="ECO:0000256" key="7">
    <source>
        <dbReference type="ARBA" id="ARBA00022722"/>
    </source>
</evidence>
<dbReference type="InterPro" id="IPR002298">
    <property type="entry name" value="DNA_polymerase_A"/>
</dbReference>
<keyword evidence="5 16" id="KW-0548">Nucleotidyltransferase</keyword>
<dbReference type="CDD" id="cd09898">
    <property type="entry name" value="H3TH_53EXO"/>
    <property type="match status" value="1"/>
</dbReference>
<dbReference type="InterPro" id="IPR029060">
    <property type="entry name" value="PIN-like_dom_sf"/>
</dbReference>
<comment type="catalytic activity">
    <reaction evidence="14 16">
        <text>DNA(n) + a 2'-deoxyribonucleoside 5'-triphosphate = DNA(n+1) + diphosphate</text>
        <dbReference type="Rhea" id="RHEA:22508"/>
        <dbReference type="Rhea" id="RHEA-COMP:17339"/>
        <dbReference type="Rhea" id="RHEA-COMP:17340"/>
        <dbReference type="ChEBI" id="CHEBI:33019"/>
        <dbReference type="ChEBI" id="CHEBI:61560"/>
        <dbReference type="ChEBI" id="CHEBI:173112"/>
        <dbReference type="EC" id="2.7.7.7"/>
    </reaction>
</comment>
<protein>
    <recommendedName>
        <fullName evidence="3 15">DNA polymerase I</fullName>
        <ecNumber evidence="2 15">2.7.7.7</ecNumber>
    </recommendedName>
</protein>
<evidence type="ECO:0000313" key="21">
    <source>
        <dbReference type="Proteomes" id="UP000830835"/>
    </source>
</evidence>
<keyword evidence="7" id="KW-0540">Nuclease</keyword>
<evidence type="ECO:0000256" key="16">
    <source>
        <dbReference type="RuleBase" id="RU004460"/>
    </source>
</evidence>
<proteinExistence type="inferred from homology"/>
<evidence type="ECO:0000313" key="20">
    <source>
        <dbReference type="EMBL" id="MCJ2543170.1"/>
    </source>
</evidence>
<evidence type="ECO:0000256" key="4">
    <source>
        <dbReference type="ARBA" id="ARBA00022679"/>
    </source>
</evidence>
<dbReference type="InterPro" id="IPR036279">
    <property type="entry name" value="5-3_exonuclease_C_sf"/>
</dbReference>
<evidence type="ECO:0000256" key="11">
    <source>
        <dbReference type="ARBA" id="ARBA00022932"/>
    </source>
</evidence>
<dbReference type="InterPro" id="IPR043502">
    <property type="entry name" value="DNA/RNA_pol_sf"/>
</dbReference>
<dbReference type="CDD" id="cd09859">
    <property type="entry name" value="PIN_53EXO"/>
    <property type="match status" value="1"/>
</dbReference>
<accession>A0ABT0CBN1</accession>
<feature type="domain" description="3'-5' exonuclease" evidence="17">
    <location>
        <begin position="343"/>
        <end position="524"/>
    </location>
</feature>
<dbReference type="Proteomes" id="UP000830835">
    <property type="component" value="Unassembled WGS sequence"/>
</dbReference>
<keyword evidence="8 16" id="KW-0227">DNA damage</keyword>
<dbReference type="GO" id="GO:0003887">
    <property type="term" value="F:DNA-directed DNA polymerase activity"/>
    <property type="evidence" value="ECO:0007669"/>
    <property type="project" value="UniProtKB-EC"/>
</dbReference>
<dbReference type="Gene3D" id="3.40.50.1010">
    <property type="entry name" value="5'-nuclease"/>
    <property type="match status" value="1"/>
</dbReference>